<keyword evidence="3" id="KW-1185">Reference proteome</keyword>
<reference evidence="2 3" key="1">
    <citation type="submission" date="2018-07" db="EMBL/GenBank/DDBJ databases">
        <title>Dyella tabacisoli L4-6T, whole genome shotgun sequence.</title>
        <authorList>
            <person name="Zhou X.-K."/>
            <person name="Li W.-J."/>
            <person name="Duan Y.-Q."/>
        </authorList>
    </citation>
    <scope>NUCLEOTIDE SEQUENCE [LARGE SCALE GENOMIC DNA]</scope>
    <source>
        <strain evidence="2 3">L4-6</strain>
    </source>
</reference>
<dbReference type="OrthoDB" id="641022at2"/>
<dbReference type="Proteomes" id="UP000253782">
    <property type="component" value="Unassembled WGS sequence"/>
</dbReference>
<name>A0A369UQ66_9GAMM</name>
<accession>A0A369UQ66</accession>
<evidence type="ECO:0000313" key="2">
    <source>
        <dbReference type="EMBL" id="RDD82904.1"/>
    </source>
</evidence>
<dbReference type="SUPFAM" id="SSF53474">
    <property type="entry name" value="alpha/beta-Hydrolases"/>
    <property type="match status" value="1"/>
</dbReference>
<dbReference type="InterPro" id="IPR010333">
    <property type="entry name" value="VirJ"/>
</dbReference>
<evidence type="ECO:0000259" key="1">
    <source>
        <dbReference type="Pfam" id="PF06057"/>
    </source>
</evidence>
<dbReference type="Gene3D" id="3.40.50.1820">
    <property type="entry name" value="alpha/beta hydrolase"/>
    <property type="match status" value="1"/>
</dbReference>
<proteinExistence type="predicted"/>
<dbReference type="EMBL" id="QQAH01000003">
    <property type="protein sequence ID" value="RDD82904.1"/>
    <property type="molecule type" value="Genomic_DNA"/>
</dbReference>
<protein>
    <submittedName>
        <fullName evidence="2">Virulence protein</fullName>
    </submittedName>
</protein>
<comment type="caution">
    <text evidence="2">The sequence shown here is derived from an EMBL/GenBank/DDBJ whole genome shotgun (WGS) entry which is preliminary data.</text>
</comment>
<dbReference type="InterPro" id="IPR029058">
    <property type="entry name" value="AB_hydrolase_fold"/>
</dbReference>
<dbReference type="Pfam" id="PF06057">
    <property type="entry name" value="VirJ"/>
    <property type="match status" value="1"/>
</dbReference>
<evidence type="ECO:0000313" key="3">
    <source>
        <dbReference type="Proteomes" id="UP000253782"/>
    </source>
</evidence>
<dbReference type="AlphaFoldDB" id="A0A369UQ66"/>
<feature type="domain" description="Bacterial virulence" evidence="1">
    <location>
        <begin position="52"/>
        <end position="255"/>
    </location>
</feature>
<organism evidence="2 3">
    <name type="scientific">Dyella tabacisoli</name>
    <dbReference type="NCBI Taxonomy" id="2282381"/>
    <lineage>
        <taxon>Bacteria</taxon>
        <taxon>Pseudomonadati</taxon>
        <taxon>Pseudomonadota</taxon>
        <taxon>Gammaproteobacteria</taxon>
        <taxon>Lysobacterales</taxon>
        <taxon>Rhodanobacteraceae</taxon>
        <taxon>Dyella</taxon>
    </lineage>
</organism>
<sequence length="261" mass="28956">MKRVMKKILLLLVVVIVVGLAIWRPWHHASMQESLTVIPAKTGVAPPVGQDDVLAIVYSGDGGWRDLDQQLGGALTNHGIPVLGVSALAYFWRDRSADESAADLDALMTQYRAQWGKQRVWLIGFSFGADVLPSIINKLSPDNRAHLAQVVLLSPTKDVNFEIEMEGYMREGWWKTNTQMLFQWLNPVKHSDALPPLLALQGHPPVVCYYGKDEGDDTVCAEKSLPAWIQVVAKEGDHHFDGDYEALAKHMIADLPAAARQ</sequence>
<dbReference type="PIRSF" id="PIRSF029063">
    <property type="entry name" value="IV_sec_VirJ"/>
    <property type="match status" value="1"/>
</dbReference>
<dbReference type="InterPro" id="IPR011225">
    <property type="entry name" value="IV_sec_VirJ"/>
</dbReference>
<gene>
    <name evidence="2" type="ORF">DVJ77_05160</name>
</gene>